<accession>A0A919IZL1</accession>
<proteinExistence type="predicted"/>
<dbReference type="PANTHER" id="PTHR36832">
    <property type="entry name" value="SLR1174 PROTEIN-RELATED"/>
    <property type="match status" value="1"/>
</dbReference>
<feature type="transmembrane region" description="Helical" evidence="1">
    <location>
        <begin position="21"/>
        <end position="44"/>
    </location>
</feature>
<feature type="transmembrane region" description="Helical" evidence="1">
    <location>
        <begin position="56"/>
        <end position="72"/>
    </location>
</feature>
<reference evidence="2" key="1">
    <citation type="submission" date="2021-01" db="EMBL/GenBank/DDBJ databases">
        <title>Whole genome shotgun sequence of Actinoplanes cyaneus NBRC 14990.</title>
        <authorList>
            <person name="Komaki H."/>
            <person name="Tamura T."/>
        </authorList>
    </citation>
    <scope>NUCLEOTIDE SEQUENCE</scope>
    <source>
        <strain evidence="2">NBRC 14990</strain>
    </source>
</reference>
<sequence length="254" mass="27443">MTRLLQLFRLGVVRQFLSWSGAWWFVVALAAGQILPPLIGLAVWRTVFPGSAQVSTYYLALLFTVATTASYENHTFSQGIYKGTLADELVKPQPVIMLPLSENVAVRAWIGLVAVPVIVLVGAMLTVPFEPGALLVALPFWLGAGLLRFLFTWCLAMTAFWSERVHAITAFGTTTLYLLGGNAVPINLLPSFWGDLARLLPFYSMLGLPADAAAGQAVQAGTAAIVQIGWLVLLGLAARTLWLRGLRRFTAVGG</sequence>
<keyword evidence="1" id="KW-0472">Membrane</keyword>
<dbReference type="RefSeq" id="WP_203755617.1">
    <property type="nucleotide sequence ID" value="NZ_BAAAUC010000086.1"/>
</dbReference>
<dbReference type="AlphaFoldDB" id="A0A919IZL1"/>
<name>A0A919IZL1_9ACTN</name>
<comment type="caution">
    <text evidence="2">The sequence shown here is derived from an EMBL/GenBank/DDBJ whole genome shotgun (WGS) entry which is preliminary data.</text>
</comment>
<gene>
    <name evidence="2" type="ORF">Acy02nite_89010</name>
</gene>
<dbReference type="PANTHER" id="PTHR36832:SF1">
    <property type="entry name" value="SLR1174 PROTEIN"/>
    <property type="match status" value="1"/>
</dbReference>
<dbReference type="EMBL" id="BOMH01000093">
    <property type="protein sequence ID" value="GID71020.1"/>
    <property type="molecule type" value="Genomic_DNA"/>
</dbReference>
<protein>
    <submittedName>
        <fullName evidence="2">ABC transporter permease</fullName>
    </submittedName>
</protein>
<feature type="transmembrane region" description="Helical" evidence="1">
    <location>
        <begin position="168"/>
        <end position="193"/>
    </location>
</feature>
<feature type="transmembrane region" description="Helical" evidence="1">
    <location>
        <begin position="213"/>
        <end position="238"/>
    </location>
</feature>
<feature type="transmembrane region" description="Helical" evidence="1">
    <location>
        <begin position="133"/>
        <end position="156"/>
    </location>
</feature>
<dbReference type="Pfam" id="PF06182">
    <property type="entry name" value="ABC2_membrane_6"/>
    <property type="match status" value="1"/>
</dbReference>
<feature type="transmembrane region" description="Helical" evidence="1">
    <location>
        <begin position="106"/>
        <end position="127"/>
    </location>
</feature>
<dbReference type="InterPro" id="IPR010390">
    <property type="entry name" value="ABC-2_transporter-like"/>
</dbReference>
<keyword evidence="1" id="KW-1133">Transmembrane helix</keyword>
<evidence type="ECO:0000256" key="1">
    <source>
        <dbReference type="SAM" id="Phobius"/>
    </source>
</evidence>
<keyword evidence="1" id="KW-0812">Transmembrane</keyword>
<dbReference type="Proteomes" id="UP000619479">
    <property type="component" value="Unassembled WGS sequence"/>
</dbReference>
<keyword evidence="3" id="KW-1185">Reference proteome</keyword>
<evidence type="ECO:0000313" key="3">
    <source>
        <dbReference type="Proteomes" id="UP000619479"/>
    </source>
</evidence>
<evidence type="ECO:0000313" key="2">
    <source>
        <dbReference type="EMBL" id="GID71020.1"/>
    </source>
</evidence>
<organism evidence="2 3">
    <name type="scientific">Actinoplanes cyaneus</name>
    <dbReference type="NCBI Taxonomy" id="52696"/>
    <lineage>
        <taxon>Bacteria</taxon>
        <taxon>Bacillati</taxon>
        <taxon>Actinomycetota</taxon>
        <taxon>Actinomycetes</taxon>
        <taxon>Micromonosporales</taxon>
        <taxon>Micromonosporaceae</taxon>
        <taxon>Actinoplanes</taxon>
    </lineage>
</organism>